<reference evidence="2" key="2">
    <citation type="submission" date="2020-09" db="EMBL/GenBank/DDBJ databases">
        <authorList>
            <person name="Sun Q."/>
            <person name="Zhou Y."/>
        </authorList>
    </citation>
    <scope>NUCLEOTIDE SEQUENCE</scope>
    <source>
        <strain evidence="2">CGMCC 1.12726</strain>
    </source>
</reference>
<organism evidence="2 3">
    <name type="scientific">Arenimonas maotaiensis</name>
    <dbReference type="NCBI Taxonomy" id="1446479"/>
    <lineage>
        <taxon>Bacteria</taxon>
        <taxon>Pseudomonadati</taxon>
        <taxon>Pseudomonadota</taxon>
        <taxon>Gammaproteobacteria</taxon>
        <taxon>Lysobacterales</taxon>
        <taxon>Lysobacteraceae</taxon>
        <taxon>Arenimonas</taxon>
    </lineage>
</organism>
<dbReference type="Proteomes" id="UP000632858">
    <property type="component" value="Unassembled WGS sequence"/>
</dbReference>
<feature type="chain" id="PRO_5037839557" evidence="1">
    <location>
        <begin position="22"/>
        <end position="85"/>
    </location>
</feature>
<keyword evidence="1" id="KW-0732">Signal</keyword>
<keyword evidence="3" id="KW-1185">Reference proteome</keyword>
<feature type="signal peptide" evidence="1">
    <location>
        <begin position="1"/>
        <end position="21"/>
    </location>
</feature>
<reference evidence="2" key="1">
    <citation type="journal article" date="2014" name="Int. J. Syst. Evol. Microbiol.">
        <title>Complete genome sequence of Corynebacterium casei LMG S-19264T (=DSM 44701T), isolated from a smear-ripened cheese.</title>
        <authorList>
            <consortium name="US DOE Joint Genome Institute (JGI-PGF)"/>
            <person name="Walter F."/>
            <person name="Albersmeier A."/>
            <person name="Kalinowski J."/>
            <person name="Ruckert C."/>
        </authorList>
    </citation>
    <scope>NUCLEOTIDE SEQUENCE</scope>
    <source>
        <strain evidence="2">CGMCC 1.12726</strain>
    </source>
</reference>
<accession>A0A917CHM7</accession>
<protein>
    <submittedName>
        <fullName evidence="2">Uncharacterized protein</fullName>
    </submittedName>
</protein>
<evidence type="ECO:0000313" key="3">
    <source>
        <dbReference type="Proteomes" id="UP000632858"/>
    </source>
</evidence>
<evidence type="ECO:0000313" key="2">
    <source>
        <dbReference type="EMBL" id="GGF86077.1"/>
    </source>
</evidence>
<dbReference type="RefSeq" id="WP_188447427.1">
    <property type="nucleotide sequence ID" value="NZ_BMFO01000001.1"/>
</dbReference>
<dbReference type="EMBL" id="BMFO01000001">
    <property type="protein sequence ID" value="GGF86077.1"/>
    <property type="molecule type" value="Genomic_DNA"/>
</dbReference>
<comment type="caution">
    <text evidence="2">The sequence shown here is derived from an EMBL/GenBank/DDBJ whole genome shotgun (WGS) entry which is preliminary data.</text>
</comment>
<dbReference type="AlphaFoldDB" id="A0A917CHM7"/>
<sequence>MKKTLLALAFAGSLLAVSAQAAPTCPADLDKTACVYFKEGYAAGQDDAKAGMKNAYERHEDSYDSRFETAFAKGYEQGFKDGQKK</sequence>
<name>A0A917CHM7_9GAMM</name>
<evidence type="ECO:0000256" key="1">
    <source>
        <dbReference type="SAM" id="SignalP"/>
    </source>
</evidence>
<proteinExistence type="predicted"/>
<gene>
    <name evidence="2" type="ORF">GCM10010960_05130</name>
</gene>